<evidence type="ECO:0000313" key="1">
    <source>
        <dbReference type="EMBL" id="CAL1413458.1"/>
    </source>
</evidence>
<keyword evidence="2" id="KW-1185">Reference proteome</keyword>
<sequence length="78" mass="8340">MPTATPDLRRAGCPHRPAAPIVPAALPCSCPRLSCRDTLPINSPSCHADPTTIFMSPPPRGQDSSLPSSFLIPIFFEI</sequence>
<name>A0AAV2GUH3_9ROSI</name>
<proteinExistence type="predicted"/>
<protein>
    <submittedName>
        <fullName evidence="1">Uncharacterized protein</fullName>
    </submittedName>
</protein>
<dbReference type="EMBL" id="OZ034822">
    <property type="protein sequence ID" value="CAL1413458.1"/>
    <property type="molecule type" value="Genomic_DNA"/>
</dbReference>
<evidence type="ECO:0000313" key="2">
    <source>
        <dbReference type="Proteomes" id="UP001497516"/>
    </source>
</evidence>
<accession>A0AAV2GUH3</accession>
<dbReference type="Proteomes" id="UP001497516">
    <property type="component" value="Chromosome 9"/>
</dbReference>
<gene>
    <name evidence="1" type="ORF">LTRI10_LOCUS52690</name>
</gene>
<reference evidence="1 2" key="1">
    <citation type="submission" date="2024-04" db="EMBL/GenBank/DDBJ databases">
        <authorList>
            <person name="Fracassetti M."/>
        </authorList>
    </citation>
    <scope>NUCLEOTIDE SEQUENCE [LARGE SCALE GENOMIC DNA]</scope>
</reference>
<dbReference type="AlphaFoldDB" id="A0AAV2GUH3"/>
<organism evidence="1 2">
    <name type="scientific">Linum trigynum</name>
    <dbReference type="NCBI Taxonomy" id="586398"/>
    <lineage>
        <taxon>Eukaryota</taxon>
        <taxon>Viridiplantae</taxon>
        <taxon>Streptophyta</taxon>
        <taxon>Embryophyta</taxon>
        <taxon>Tracheophyta</taxon>
        <taxon>Spermatophyta</taxon>
        <taxon>Magnoliopsida</taxon>
        <taxon>eudicotyledons</taxon>
        <taxon>Gunneridae</taxon>
        <taxon>Pentapetalae</taxon>
        <taxon>rosids</taxon>
        <taxon>fabids</taxon>
        <taxon>Malpighiales</taxon>
        <taxon>Linaceae</taxon>
        <taxon>Linum</taxon>
    </lineage>
</organism>